<evidence type="ECO:0000313" key="3">
    <source>
        <dbReference type="EMBL" id="KAF9535788.1"/>
    </source>
</evidence>
<feature type="compositionally biased region" description="Polar residues" evidence="1">
    <location>
        <begin position="1309"/>
        <end position="1320"/>
    </location>
</feature>
<feature type="compositionally biased region" description="Polar residues" evidence="1">
    <location>
        <begin position="296"/>
        <end position="314"/>
    </location>
</feature>
<feature type="compositionally biased region" description="Polar residues" evidence="1">
    <location>
        <begin position="248"/>
        <end position="274"/>
    </location>
</feature>
<organism evidence="3 4">
    <name type="scientific">Crepidotus variabilis</name>
    <dbReference type="NCBI Taxonomy" id="179855"/>
    <lineage>
        <taxon>Eukaryota</taxon>
        <taxon>Fungi</taxon>
        <taxon>Dikarya</taxon>
        <taxon>Basidiomycota</taxon>
        <taxon>Agaricomycotina</taxon>
        <taxon>Agaricomycetes</taxon>
        <taxon>Agaricomycetidae</taxon>
        <taxon>Agaricales</taxon>
        <taxon>Agaricineae</taxon>
        <taxon>Crepidotaceae</taxon>
        <taxon>Crepidotus</taxon>
    </lineage>
</organism>
<feature type="compositionally biased region" description="Polar residues" evidence="1">
    <location>
        <begin position="1270"/>
        <end position="1284"/>
    </location>
</feature>
<accession>A0A9P6JX23</accession>
<feature type="compositionally biased region" description="Low complexity" evidence="1">
    <location>
        <begin position="156"/>
        <end position="177"/>
    </location>
</feature>
<proteinExistence type="predicted"/>
<feature type="region of interest" description="Disordered" evidence="1">
    <location>
        <begin position="41"/>
        <end position="328"/>
    </location>
</feature>
<feature type="compositionally biased region" description="Polar residues" evidence="1">
    <location>
        <begin position="1108"/>
        <end position="1119"/>
    </location>
</feature>
<keyword evidence="4" id="KW-1185">Reference proteome</keyword>
<dbReference type="InterPro" id="IPR001202">
    <property type="entry name" value="WW_dom"/>
</dbReference>
<feature type="compositionally biased region" description="Basic and acidic residues" evidence="1">
    <location>
        <begin position="1400"/>
        <end position="1411"/>
    </location>
</feature>
<feature type="compositionally biased region" description="Low complexity" evidence="1">
    <location>
        <begin position="857"/>
        <end position="890"/>
    </location>
</feature>
<feature type="region of interest" description="Disordered" evidence="1">
    <location>
        <begin position="846"/>
        <end position="1059"/>
    </location>
</feature>
<evidence type="ECO:0000313" key="4">
    <source>
        <dbReference type="Proteomes" id="UP000807306"/>
    </source>
</evidence>
<feature type="compositionally biased region" description="Polar residues" evidence="1">
    <location>
        <begin position="357"/>
        <end position="373"/>
    </location>
</feature>
<feature type="compositionally biased region" description="Low complexity" evidence="1">
    <location>
        <begin position="1020"/>
        <end position="1039"/>
    </location>
</feature>
<feature type="compositionally biased region" description="Pro residues" evidence="1">
    <location>
        <begin position="451"/>
        <end position="460"/>
    </location>
</feature>
<dbReference type="InterPro" id="IPR051700">
    <property type="entry name" value="STE20_Ser-Thr_kinase"/>
</dbReference>
<feature type="compositionally biased region" description="Low complexity" evidence="1">
    <location>
        <begin position="198"/>
        <end position="213"/>
    </location>
</feature>
<dbReference type="SUPFAM" id="SSF51045">
    <property type="entry name" value="WW domain"/>
    <property type="match status" value="1"/>
</dbReference>
<feature type="region of interest" description="Disordered" evidence="1">
    <location>
        <begin position="348"/>
        <end position="519"/>
    </location>
</feature>
<feature type="region of interest" description="Disordered" evidence="1">
    <location>
        <begin position="771"/>
        <end position="793"/>
    </location>
</feature>
<feature type="compositionally biased region" description="Pro residues" evidence="1">
    <location>
        <begin position="64"/>
        <end position="73"/>
    </location>
</feature>
<dbReference type="SMART" id="SM00456">
    <property type="entry name" value="WW"/>
    <property type="match status" value="2"/>
</dbReference>
<evidence type="ECO:0000259" key="2">
    <source>
        <dbReference type="SMART" id="SM00456"/>
    </source>
</evidence>
<dbReference type="GO" id="GO:0005829">
    <property type="term" value="C:cytosol"/>
    <property type="evidence" value="ECO:0007669"/>
    <property type="project" value="TreeGrafter"/>
</dbReference>
<dbReference type="PANTHER" id="PTHR47096">
    <property type="entry name" value="MISSHAPEN LIKE KINASE 1"/>
    <property type="match status" value="1"/>
</dbReference>
<feature type="compositionally biased region" description="Low complexity" evidence="1">
    <location>
        <begin position="461"/>
        <end position="519"/>
    </location>
</feature>
<feature type="compositionally biased region" description="Polar residues" evidence="1">
    <location>
        <begin position="1141"/>
        <end position="1169"/>
    </location>
</feature>
<feature type="region of interest" description="Disordered" evidence="1">
    <location>
        <begin position="1087"/>
        <end position="1119"/>
    </location>
</feature>
<feature type="region of interest" description="Disordered" evidence="1">
    <location>
        <begin position="1270"/>
        <end position="1322"/>
    </location>
</feature>
<feature type="compositionally biased region" description="Polar residues" evidence="1">
    <location>
        <begin position="215"/>
        <end position="224"/>
    </location>
</feature>
<dbReference type="EMBL" id="MU157824">
    <property type="protein sequence ID" value="KAF9535788.1"/>
    <property type="molecule type" value="Genomic_DNA"/>
</dbReference>
<feature type="compositionally biased region" description="Polar residues" evidence="1">
    <location>
        <begin position="897"/>
        <end position="910"/>
    </location>
</feature>
<sequence>MQAQMRNPDRRPLPSGWVDHYDTQRKLWYYVDINSTVPKVNFIHPEDQDPPTPPSGGYGYPSMPQAPSPPISPPQLQYQQPSAPPRQHRMSVGGTPFEQAQAQARTAQPSFAQKLYASSVNSQTAYPTPSSSVEERAPKFRGSPTQTSPSGGYFDSSSLFTSPVSLVPSPSTSLSGLPSPPVSPQNDPYNPSRRARGSRPTSSNGGSSYSFASLPSVSESTSNNDDFRSRALFQAAPAPAPSGPPAFNVSSHARNRSSTSPGNGFPSNANQNPLPSGVFMKPKEAPTYHTVARPSDSANGKFTTPALQPNSQHPQPHHANTLPAPAANGHFQLPAGAAVPVTNSLGLAQMPTPGMAPQQTEMSNGHALTTQMTGPAGQLPTPMQTPSIPTLPAGAAAPQMMSPSLPSMYQQYPQQQSAPAPTPVSNSLTPPPPPPHFTTSMQPPHLITSMQPPPPPPPPSFQQQSHQLQPQQPYQTQSQPYQTQSQQIQHQQIQPQQSQQMQPQQTQYQQMQPQQIQQSLQAPQIAPVYDPLAAAKQAAEEEKKKQQMAALKKAGMAMGKSALKFGAKIALGSVGVPGAVSDLAVNATLSGVSAVASAVSDNKPNSPTGLGGLPNLNFGQAGAAQNNAMAIQMQTLQLQQQQQAFMQQLAQQQQLTQQAMAHSTGQHQQQALAQQLALQQQQQQALSQQLAQQQAAMLKQQQLLAQQSHHKPQQSVLGNVLGQATHALVSTTLDNVFDNGSNGGGGGNFGGGNFGAGDFGAGSLGGGSLGGFDPSSMFDPGPDPSPSPLRPSSSVWRWHMETNQKNPDSRRLPAGWAEHFDSNRGVWYYINLGIANPRVTFVHPCDESASVPPPASAPALQSTSGSAESSSSSSMRPLGSRESSSSLGISRGRRATVAQQLYASSITPKPTVSPSHSRRPSVSSNHNTFHPDNTNQEGSTPNSNGLAESSSQFNSTTQQNQRAMTNSTTPASSSSGSSPTSASGGSSGLLDSHDPRNFFNYTRLSRGTRRMTYNGPQPGPSSAQSASPSSISPLPQAAATSQHSLQTPTDSASPSPFAHASTSINFNSVSTSAPNGVLRGTPESNTILQRQDANPVPDISSLGLSPEPRSSTNPSPGSFEQAQAFYHSSVVSKPLLVTASNSAPPLRDSSNLSSPPTADNVGTSRSTAPATRLNKALPPVPISIQKVDLKQKQPIRGARVLPEPYKQYTTVMEDDSLLAMPRPTPESQGVFSGLTEDNLMVLPSHRTLAQNIVQSTRSRLPQPPVPIDVSSIQSGDTQASTVIASSGGRSSLPGGRKSPPRIETRLTRRSTVASSPTSETAPRLVLQQPKPIRPLTGLPVSLNLQVQVAPQSLYEGESSKHAESNGSRVRRGFTLGSMSLFGPRTKDGVAAGSMSEEEEYNPKADESFVLV</sequence>
<gene>
    <name evidence="3" type="ORF">CPB83DRAFT_878871</name>
</gene>
<feature type="compositionally biased region" description="Low complexity" evidence="1">
    <location>
        <begin position="912"/>
        <end position="927"/>
    </location>
</feature>
<feature type="domain" description="WW" evidence="2">
    <location>
        <begin position="12"/>
        <end position="47"/>
    </location>
</feature>
<feature type="region of interest" description="Disordered" evidence="1">
    <location>
        <begin position="1355"/>
        <end position="1411"/>
    </location>
</feature>
<feature type="compositionally biased region" description="Low complexity" evidence="1">
    <location>
        <begin position="1285"/>
        <end position="1297"/>
    </location>
</feature>
<dbReference type="OrthoDB" id="2367685at2759"/>
<evidence type="ECO:0000256" key="1">
    <source>
        <dbReference type="SAM" id="MobiDB-lite"/>
    </source>
</evidence>
<reference evidence="3" key="1">
    <citation type="submission" date="2020-11" db="EMBL/GenBank/DDBJ databases">
        <authorList>
            <consortium name="DOE Joint Genome Institute"/>
            <person name="Ahrendt S."/>
            <person name="Riley R."/>
            <person name="Andreopoulos W."/>
            <person name="Labutti K."/>
            <person name="Pangilinan J."/>
            <person name="Ruiz-Duenas F.J."/>
            <person name="Barrasa J.M."/>
            <person name="Sanchez-Garcia M."/>
            <person name="Camarero S."/>
            <person name="Miyauchi S."/>
            <person name="Serrano A."/>
            <person name="Linde D."/>
            <person name="Babiker R."/>
            <person name="Drula E."/>
            <person name="Ayuso-Fernandez I."/>
            <person name="Pacheco R."/>
            <person name="Padilla G."/>
            <person name="Ferreira P."/>
            <person name="Barriuso J."/>
            <person name="Kellner H."/>
            <person name="Castanera R."/>
            <person name="Alfaro M."/>
            <person name="Ramirez L."/>
            <person name="Pisabarro A.G."/>
            <person name="Kuo A."/>
            <person name="Tritt A."/>
            <person name="Lipzen A."/>
            <person name="He G."/>
            <person name="Yan M."/>
            <person name="Ng V."/>
            <person name="Cullen D."/>
            <person name="Martin F."/>
            <person name="Rosso M.-N."/>
            <person name="Henrissat B."/>
            <person name="Hibbett D."/>
            <person name="Martinez A.T."/>
            <person name="Grigoriev I.V."/>
        </authorList>
    </citation>
    <scope>NUCLEOTIDE SEQUENCE</scope>
    <source>
        <strain evidence="3">CBS 506.95</strain>
    </source>
</reference>
<comment type="caution">
    <text evidence="3">The sequence shown here is derived from an EMBL/GenBank/DDBJ whole genome shotgun (WGS) entry which is preliminary data.</text>
</comment>
<feature type="domain" description="WW" evidence="2">
    <location>
        <begin position="811"/>
        <end position="846"/>
    </location>
</feature>
<dbReference type="InterPro" id="IPR036020">
    <property type="entry name" value="WW_dom_sf"/>
</dbReference>
<feature type="compositionally biased region" description="Low complexity" evidence="1">
    <location>
        <begin position="949"/>
        <end position="984"/>
    </location>
</feature>
<dbReference type="PANTHER" id="PTHR47096:SF1">
    <property type="entry name" value="MISSHAPEN LIKE KINASE 1"/>
    <property type="match status" value="1"/>
</dbReference>
<dbReference type="Proteomes" id="UP000807306">
    <property type="component" value="Unassembled WGS sequence"/>
</dbReference>
<protein>
    <recommendedName>
        <fullName evidence="2">WW domain-containing protein</fullName>
    </recommendedName>
</protein>
<feature type="compositionally biased region" description="Polar residues" evidence="1">
    <location>
        <begin position="1040"/>
        <end position="1059"/>
    </location>
</feature>
<feature type="compositionally biased region" description="Polar residues" evidence="1">
    <location>
        <begin position="98"/>
        <end position="132"/>
    </location>
</feature>
<feature type="compositionally biased region" description="Polar residues" evidence="1">
    <location>
        <begin position="928"/>
        <end position="948"/>
    </location>
</feature>
<name>A0A9P6JX23_9AGAR</name>
<feature type="compositionally biased region" description="Low complexity" evidence="1">
    <location>
        <begin position="771"/>
        <end position="780"/>
    </location>
</feature>
<feature type="compositionally biased region" description="Low complexity" evidence="1">
    <location>
        <begin position="402"/>
        <end position="428"/>
    </location>
</feature>
<feature type="region of interest" description="Disordered" evidence="1">
    <location>
        <begin position="1141"/>
        <end position="1177"/>
    </location>
</feature>